<feature type="compositionally biased region" description="Basic and acidic residues" evidence="1">
    <location>
        <begin position="157"/>
        <end position="187"/>
    </location>
</feature>
<sequence length="331" mass="36837">ASVVTSSFSAPQPSVSVASTSFLYPNPQLPTVSTTSSVEGIDRLPDPPIIMLNSQYQPVIPLDPNTSATYFGEPPCAASTPHTTMFAPEDTACIIYPPISTNKPFRKKSKRVKELRRLLPKPPRKDPPNIIHVRVLPQTIDEDDESSDFEDDNNEVELAKELPELGGGEEHTESENRTEKDLPHQEGEDNNNMNSGENISNTAKEDVITEEGNDEISDEKETEKNTPKPLVLKKNISRSTPRRNSHIRALSFNTPIKPTGSRKANTSPKMPKIRFSPRTTKLNNVKRSSLFKSPTSPKSVKNLSRLTECDENEEDERTNVSEQVSEKPLII</sequence>
<gene>
    <name evidence="2" type="ORF">g.53656</name>
</gene>
<dbReference type="AlphaFoldDB" id="A0A1B6M0U7"/>
<name>A0A1B6M0U7_9HEMI</name>
<feature type="compositionally biased region" description="Polar residues" evidence="1">
    <location>
        <begin position="277"/>
        <end position="305"/>
    </location>
</feature>
<organism evidence="2">
    <name type="scientific">Graphocephala atropunctata</name>
    <dbReference type="NCBI Taxonomy" id="36148"/>
    <lineage>
        <taxon>Eukaryota</taxon>
        <taxon>Metazoa</taxon>
        <taxon>Ecdysozoa</taxon>
        <taxon>Arthropoda</taxon>
        <taxon>Hexapoda</taxon>
        <taxon>Insecta</taxon>
        <taxon>Pterygota</taxon>
        <taxon>Neoptera</taxon>
        <taxon>Paraneoptera</taxon>
        <taxon>Hemiptera</taxon>
        <taxon>Auchenorrhyncha</taxon>
        <taxon>Membracoidea</taxon>
        <taxon>Cicadellidae</taxon>
        <taxon>Cicadellinae</taxon>
        <taxon>Cicadellini</taxon>
        <taxon>Graphocephala</taxon>
    </lineage>
</organism>
<reference evidence="2" key="1">
    <citation type="submission" date="2015-11" db="EMBL/GenBank/DDBJ databases">
        <title>De novo transcriptome assembly of four potential Pierce s Disease insect vectors from Arizona vineyards.</title>
        <authorList>
            <person name="Tassone E.E."/>
        </authorList>
    </citation>
    <scope>NUCLEOTIDE SEQUENCE</scope>
</reference>
<feature type="region of interest" description="Disordered" evidence="1">
    <location>
        <begin position="116"/>
        <end position="331"/>
    </location>
</feature>
<feature type="non-terminal residue" evidence="2">
    <location>
        <position position="1"/>
    </location>
</feature>
<feature type="compositionally biased region" description="Acidic residues" evidence="1">
    <location>
        <begin position="208"/>
        <end position="218"/>
    </location>
</feature>
<protein>
    <submittedName>
        <fullName evidence="2">Uncharacterized protein</fullName>
    </submittedName>
</protein>
<feature type="compositionally biased region" description="Polar residues" evidence="1">
    <location>
        <begin position="251"/>
        <end position="268"/>
    </location>
</feature>
<evidence type="ECO:0000256" key="1">
    <source>
        <dbReference type="SAM" id="MobiDB-lite"/>
    </source>
</evidence>
<accession>A0A1B6M0U7</accession>
<evidence type="ECO:0000313" key="2">
    <source>
        <dbReference type="EMBL" id="JAT29548.1"/>
    </source>
</evidence>
<feature type="compositionally biased region" description="Low complexity" evidence="1">
    <location>
        <begin position="190"/>
        <end position="201"/>
    </location>
</feature>
<proteinExistence type="predicted"/>
<dbReference type="EMBL" id="GEBQ01010429">
    <property type="protein sequence ID" value="JAT29548.1"/>
    <property type="molecule type" value="Transcribed_RNA"/>
</dbReference>
<feature type="compositionally biased region" description="Acidic residues" evidence="1">
    <location>
        <begin position="140"/>
        <end position="155"/>
    </location>
</feature>
<feature type="non-terminal residue" evidence="2">
    <location>
        <position position="331"/>
    </location>
</feature>